<organism evidence="2 3">
    <name type="scientific">Geoalkalibacter halelectricus</name>
    <dbReference type="NCBI Taxonomy" id="2847045"/>
    <lineage>
        <taxon>Bacteria</taxon>
        <taxon>Pseudomonadati</taxon>
        <taxon>Thermodesulfobacteriota</taxon>
        <taxon>Desulfuromonadia</taxon>
        <taxon>Desulfuromonadales</taxon>
        <taxon>Geoalkalibacteraceae</taxon>
        <taxon>Geoalkalibacter</taxon>
    </lineage>
</organism>
<evidence type="ECO:0000313" key="3">
    <source>
        <dbReference type="Proteomes" id="UP001060414"/>
    </source>
</evidence>
<dbReference type="Gene3D" id="3.30.2310.20">
    <property type="entry name" value="RelE-like"/>
    <property type="match status" value="1"/>
</dbReference>
<protein>
    <submittedName>
        <fullName evidence="2">Type II toxin-antitoxin system RelE/ParE family toxin</fullName>
    </submittedName>
</protein>
<dbReference type="Proteomes" id="UP001060414">
    <property type="component" value="Chromosome"/>
</dbReference>
<gene>
    <name evidence="2" type="ORF">L9S41_00220</name>
</gene>
<sequence length="103" mass="11669">MTRPYVLTRSAAADLRNIVRYTVEHWGHAQCRSYIADLEAAAGEVALGIGVFRKHDDLLPGLRVRLVGHHYLFCLPRSGQPALILAILHERMDIIARLKERLD</sequence>
<accession>A0ABY5ZLV9</accession>
<dbReference type="EMBL" id="CP092109">
    <property type="protein sequence ID" value="UWZ79839.1"/>
    <property type="molecule type" value="Genomic_DNA"/>
</dbReference>
<proteinExistence type="predicted"/>
<dbReference type="RefSeq" id="WP_260748190.1">
    <property type="nucleotide sequence ID" value="NZ_CP092109.1"/>
</dbReference>
<dbReference type="Pfam" id="PF05016">
    <property type="entry name" value="ParE_toxin"/>
    <property type="match status" value="1"/>
</dbReference>
<reference evidence="2" key="1">
    <citation type="journal article" date="2022" name="Environ. Microbiol.">
        <title>Geoalkalibacter halelectricus SAP #1 sp. nov. possessing extracellular electron transfer and mineral#reducing capabilities from a haloalkaline environment.</title>
        <authorList>
            <person name="Yadav S."/>
            <person name="Singh R."/>
            <person name="Sundharam S.S."/>
            <person name="Chaudhary S."/>
            <person name="Krishnamurthi S."/>
            <person name="Patil S.A."/>
        </authorList>
    </citation>
    <scope>NUCLEOTIDE SEQUENCE</scope>
    <source>
        <strain evidence="2">SAP-1</strain>
    </source>
</reference>
<dbReference type="InterPro" id="IPR035093">
    <property type="entry name" value="RelE/ParE_toxin_dom_sf"/>
</dbReference>
<evidence type="ECO:0000313" key="2">
    <source>
        <dbReference type="EMBL" id="UWZ79839.1"/>
    </source>
</evidence>
<keyword evidence="1" id="KW-1277">Toxin-antitoxin system</keyword>
<dbReference type="InterPro" id="IPR007712">
    <property type="entry name" value="RelE/ParE_toxin"/>
</dbReference>
<evidence type="ECO:0000256" key="1">
    <source>
        <dbReference type="ARBA" id="ARBA00022649"/>
    </source>
</evidence>
<keyword evidence="3" id="KW-1185">Reference proteome</keyword>
<name>A0ABY5ZLV9_9BACT</name>